<dbReference type="Pfam" id="PF13343">
    <property type="entry name" value="SBP_bac_6"/>
    <property type="match status" value="1"/>
</dbReference>
<comment type="caution">
    <text evidence="2">The sequence shown here is derived from an EMBL/GenBank/DDBJ whole genome shotgun (WGS) entry which is preliminary data.</text>
</comment>
<evidence type="ECO:0000313" key="2">
    <source>
        <dbReference type="EMBL" id="RIE12982.1"/>
    </source>
</evidence>
<organism evidence="2 5">
    <name type="scientific">Candidatus Cryosericum hinesii</name>
    <dbReference type="NCBI Taxonomy" id="2290915"/>
    <lineage>
        <taxon>Bacteria</taxon>
        <taxon>Pseudomonadati</taxon>
        <taxon>Caldisericota/Cryosericota group</taxon>
        <taxon>Candidatus Cryosericota</taxon>
        <taxon>Candidatus Cryosericia</taxon>
        <taxon>Candidatus Cryosericales</taxon>
        <taxon>Candidatus Cryosericaceae</taxon>
        <taxon>Candidatus Cryosericum</taxon>
    </lineage>
</organism>
<evidence type="ECO:0000256" key="1">
    <source>
        <dbReference type="ARBA" id="ARBA00022729"/>
    </source>
</evidence>
<dbReference type="Proteomes" id="UP000266042">
    <property type="component" value="Unassembled WGS sequence"/>
</dbReference>
<dbReference type="Gene3D" id="3.40.190.10">
    <property type="entry name" value="Periplasmic binding protein-like II"/>
    <property type="match status" value="2"/>
</dbReference>
<gene>
    <name evidence="3" type="ORF">SMC2_05680</name>
    <name evidence="2" type="ORF">SMC3_05295</name>
</gene>
<dbReference type="PANTHER" id="PTHR30006:SF24">
    <property type="entry name" value="SLL0237 PROTEIN"/>
    <property type="match status" value="1"/>
</dbReference>
<accession>A0A398DC20</accession>
<dbReference type="PANTHER" id="PTHR30006">
    <property type="entry name" value="THIAMINE-BINDING PERIPLASMIC PROTEIN-RELATED"/>
    <property type="match status" value="1"/>
</dbReference>
<dbReference type="EMBL" id="QXIW01000027">
    <property type="protein sequence ID" value="RIE12982.1"/>
    <property type="molecule type" value="Genomic_DNA"/>
</dbReference>
<keyword evidence="4" id="KW-1185">Reference proteome</keyword>
<sequence>MIHMRTRALVVGVIIVLVVVLFAGCGATTRVIVCYTSVDQEYADPVFKAFEGRTGIHVLTVYDTEAAKTTGLVNRLIAEQAHPVCDVFWNNETTQMSMLEQNNILRRLPGDAGQGILARYRDPDGLWAGHAARFRVLLVNTNVLKGPTPSSVMDLASSAYPRGSVGMAMPLFGTTAAHVAALYAVLGAARARSFFQQVSASGVRIVDGNATVRDLVAQGVLTWGITDSDDALVAVKRGDPVSVVVPDQEGMGTLVIPSSVAVIRGGPHLQEADSLAQYLLSEGVETTLMQEGYCQLSTRQEGGIAPLTGTSIKGMDVDPGSIQVSMATAKADLTSIFGQ</sequence>
<evidence type="ECO:0000313" key="3">
    <source>
        <dbReference type="EMBL" id="RIE13221.1"/>
    </source>
</evidence>
<dbReference type="AlphaFoldDB" id="A0A398DC20"/>
<protein>
    <submittedName>
        <fullName evidence="2">ABC transporter substrate-binding protein</fullName>
    </submittedName>
</protein>
<name>A0A398DC20_9BACT</name>
<evidence type="ECO:0000313" key="5">
    <source>
        <dbReference type="Proteomes" id="UP000266042"/>
    </source>
</evidence>
<dbReference type="Proteomes" id="UP000265724">
    <property type="component" value="Unassembled WGS sequence"/>
</dbReference>
<reference evidence="4 5" key="1">
    <citation type="submission" date="2018-09" db="EMBL/GenBank/DDBJ databases">
        <title>Discovery and Ecogenomic Context for Candidatus Cryosericales, a Global Caldiserica Order Active in Thawing Permafrost.</title>
        <authorList>
            <person name="Martinez M.A."/>
            <person name="Woodcroft B.J."/>
            <person name="Ignacio Espinoza J.C."/>
            <person name="Zayed A."/>
            <person name="Singleton C.M."/>
            <person name="Boyd J."/>
            <person name="Li Y.-F."/>
            <person name="Purvine S."/>
            <person name="Maughan H."/>
            <person name="Hodgkins S.B."/>
            <person name="Anderson D."/>
            <person name="Sederholm M."/>
            <person name="Temperton B."/>
            <person name="Saleska S.R."/>
            <person name="Tyson G.W."/>
            <person name="Rich V.I."/>
        </authorList>
    </citation>
    <scope>NUCLEOTIDE SEQUENCE [LARGE SCALE GENOMIC DNA]</scope>
    <source>
        <strain evidence="3 4">SMC2</strain>
        <strain evidence="2 5">SMC3</strain>
    </source>
</reference>
<dbReference type="RefSeq" id="WP_119087733.1">
    <property type="nucleotide sequence ID" value="NZ_QXIV01000037.1"/>
</dbReference>
<evidence type="ECO:0000313" key="4">
    <source>
        <dbReference type="Proteomes" id="UP000265724"/>
    </source>
</evidence>
<dbReference type="SUPFAM" id="SSF53850">
    <property type="entry name" value="Periplasmic binding protein-like II"/>
    <property type="match status" value="1"/>
</dbReference>
<keyword evidence="1" id="KW-0732">Signal</keyword>
<dbReference type="EMBL" id="QXIX01000044">
    <property type="protein sequence ID" value="RIE13221.1"/>
    <property type="molecule type" value="Genomic_DNA"/>
</dbReference>
<dbReference type="PROSITE" id="PS51257">
    <property type="entry name" value="PROKAR_LIPOPROTEIN"/>
    <property type="match status" value="1"/>
</dbReference>
<proteinExistence type="predicted"/>